<dbReference type="Bgee" id="ENSLACG00000006756">
    <property type="expression patterns" value="Expressed in chordate pharynx and 6 other cell types or tissues"/>
</dbReference>
<dbReference type="Pfam" id="PF04389">
    <property type="entry name" value="Peptidase_M28"/>
    <property type="match status" value="1"/>
</dbReference>
<evidence type="ECO:0000313" key="7">
    <source>
        <dbReference type="Ensembl" id="ENSLACP00000007625.1"/>
    </source>
</evidence>
<name>H3ADA4_LATCH</name>
<dbReference type="eggNOG" id="KOG3946">
    <property type="taxonomic scope" value="Eukaryota"/>
</dbReference>
<reference evidence="7" key="2">
    <citation type="submission" date="2025-08" db="UniProtKB">
        <authorList>
            <consortium name="Ensembl"/>
        </authorList>
    </citation>
    <scope>IDENTIFICATION</scope>
</reference>
<reference evidence="8" key="1">
    <citation type="submission" date="2011-08" db="EMBL/GenBank/DDBJ databases">
        <title>The draft genome of Latimeria chalumnae.</title>
        <authorList>
            <person name="Di Palma F."/>
            <person name="Alfoldi J."/>
            <person name="Johnson J."/>
            <person name="Berlin A."/>
            <person name="Gnerre S."/>
            <person name="Jaffe D."/>
            <person name="MacCallum I."/>
            <person name="Young S."/>
            <person name="Walker B.J."/>
            <person name="Lander E."/>
            <person name="Lindblad-Toh K."/>
        </authorList>
    </citation>
    <scope>NUCLEOTIDE SEQUENCE [LARGE SCALE GENOMIC DNA]</scope>
    <source>
        <strain evidence="8">Wild caught</strain>
    </source>
</reference>
<keyword evidence="4" id="KW-0808">Transferase</keyword>
<accession>H3ADA4</accession>
<evidence type="ECO:0000256" key="4">
    <source>
        <dbReference type="ARBA" id="ARBA00022679"/>
    </source>
</evidence>
<dbReference type="EC" id="2.3.2.5" evidence="3"/>
<dbReference type="GO" id="GO:0008270">
    <property type="term" value="F:zinc ion binding"/>
    <property type="evidence" value="ECO:0007669"/>
    <property type="project" value="TreeGrafter"/>
</dbReference>
<dbReference type="InParanoid" id="H3ADA4"/>
<comment type="catalytic activity">
    <reaction evidence="1">
        <text>N-terminal L-glutaminyl-[peptide] = N-terminal 5-oxo-L-prolyl-[peptide] + NH4(+)</text>
        <dbReference type="Rhea" id="RHEA:23652"/>
        <dbReference type="Rhea" id="RHEA-COMP:11736"/>
        <dbReference type="Rhea" id="RHEA-COMP:11846"/>
        <dbReference type="ChEBI" id="CHEBI:28938"/>
        <dbReference type="ChEBI" id="CHEBI:64722"/>
        <dbReference type="ChEBI" id="CHEBI:87215"/>
        <dbReference type="EC" id="2.3.2.5"/>
    </reaction>
</comment>
<dbReference type="SUPFAM" id="SSF53187">
    <property type="entry name" value="Zn-dependent exopeptidases"/>
    <property type="match status" value="1"/>
</dbReference>
<dbReference type="InterPro" id="IPR040234">
    <property type="entry name" value="QC/QCL"/>
</dbReference>
<dbReference type="Proteomes" id="UP000008672">
    <property type="component" value="Unassembled WGS sequence"/>
</dbReference>
<sequence>VRQLTSQVDIQRLWKAYLSPILKERLPGTPGHQQVRQVGVFELKKVLISPPKKKKKKGKKELMTFTQSFYSLLESLPSQPNPLFLFYILLLQDMFVLLDLLGTPQPFIVNHFENTARWFNRLVATEKRLHKLGLLQLHPVEQIYFHKEVSYGTVEDDHVPFLQKGVPVLHLISTPFPEVWHTMEDTEENLHPPTIANLCKILTIFLAEYLKL</sequence>
<dbReference type="HOGENOM" id="CLU_045003_3_0_1"/>
<evidence type="ECO:0000256" key="5">
    <source>
        <dbReference type="ARBA" id="ARBA00023315"/>
    </source>
</evidence>
<dbReference type="GO" id="GO:0016603">
    <property type="term" value="F:glutaminyl-peptide cyclotransferase activity"/>
    <property type="evidence" value="ECO:0007669"/>
    <property type="project" value="UniProtKB-EC"/>
</dbReference>
<dbReference type="PANTHER" id="PTHR12283">
    <property type="entry name" value="GLUTAMINYL-PEPTIDE CYCLOTRANSFERASE"/>
    <property type="match status" value="1"/>
</dbReference>
<evidence type="ECO:0000256" key="2">
    <source>
        <dbReference type="ARBA" id="ARBA00006014"/>
    </source>
</evidence>
<dbReference type="GeneTree" id="ENSGT00390000003107"/>
<evidence type="ECO:0000256" key="1">
    <source>
        <dbReference type="ARBA" id="ARBA00000001"/>
    </source>
</evidence>
<dbReference type="Ensembl" id="ENSLACT00000007689.1">
    <property type="protein sequence ID" value="ENSLACP00000007625.1"/>
    <property type="gene ID" value="ENSLACG00000006756.1"/>
</dbReference>
<feature type="domain" description="Peptidase M28" evidence="6">
    <location>
        <begin position="94"/>
        <end position="200"/>
    </location>
</feature>
<keyword evidence="5" id="KW-0012">Acyltransferase</keyword>
<organism evidence="7 8">
    <name type="scientific">Latimeria chalumnae</name>
    <name type="common">Coelacanth</name>
    <dbReference type="NCBI Taxonomy" id="7897"/>
    <lineage>
        <taxon>Eukaryota</taxon>
        <taxon>Metazoa</taxon>
        <taxon>Chordata</taxon>
        <taxon>Craniata</taxon>
        <taxon>Vertebrata</taxon>
        <taxon>Euteleostomi</taxon>
        <taxon>Coelacanthiformes</taxon>
        <taxon>Coelacanthidae</taxon>
        <taxon>Latimeria</taxon>
    </lineage>
</organism>
<dbReference type="STRING" id="7897.ENSLACP00000007625"/>
<comment type="similarity">
    <text evidence="2">Belongs to the glutaminyl-peptide cyclotransferase family.</text>
</comment>
<evidence type="ECO:0000313" key="8">
    <source>
        <dbReference type="Proteomes" id="UP000008672"/>
    </source>
</evidence>
<keyword evidence="8" id="KW-1185">Reference proteome</keyword>
<dbReference type="EMBL" id="AFYH01034848">
    <property type="status" value="NOT_ANNOTATED_CDS"/>
    <property type="molecule type" value="Genomic_DNA"/>
</dbReference>
<evidence type="ECO:0000259" key="6">
    <source>
        <dbReference type="Pfam" id="PF04389"/>
    </source>
</evidence>
<evidence type="ECO:0000256" key="3">
    <source>
        <dbReference type="ARBA" id="ARBA00012012"/>
    </source>
</evidence>
<proteinExistence type="inferred from homology"/>
<dbReference type="Gene3D" id="3.40.630.10">
    <property type="entry name" value="Zn peptidases"/>
    <property type="match status" value="2"/>
</dbReference>
<protein>
    <recommendedName>
        <fullName evidence="3">glutaminyl-peptide cyclotransferase</fullName>
        <ecNumber evidence="3">2.3.2.5</ecNumber>
    </recommendedName>
</protein>
<reference evidence="7" key="3">
    <citation type="submission" date="2025-09" db="UniProtKB">
        <authorList>
            <consortium name="Ensembl"/>
        </authorList>
    </citation>
    <scope>IDENTIFICATION</scope>
</reference>
<dbReference type="EMBL" id="AFYH01034849">
    <property type="status" value="NOT_ANNOTATED_CDS"/>
    <property type="molecule type" value="Genomic_DNA"/>
</dbReference>
<dbReference type="InterPro" id="IPR007484">
    <property type="entry name" value="Peptidase_M28"/>
</dbReference>
<dbReference type="PANTHER" id="PTHR12283:SF3">
    <property type="entry name" value="GLUTAMINYL-PEPTIDE CYCLOTRANSFERASE-LIKE PROTEIN"/>
    <property type="match status" value="1"/>
</dbReference>
<dbReference type="AlphaFoldDB" id="H3ADA4"/>